<dbReference type="SUPFAM" id="SSF56219">
    <property type="entry name" value="DNase I-like"/>
    <property type="match status" value="1"/>
</dbReference>
<protein>
    <submittedName>
        <fullName evidence="2">Endonuclease</fullName>
    </submittedName>
</protein>
<evidence type="ECO:0000313" key="3">
    <source>
        <dbReference type="Proteomes" id="UP000597444"/>
    </source>
</evidence>
<dbReference type="Pfam" id="PF03372">
    <property type="entry name" value="Exo_endo_phos"/>
    <property type="match status" value="1"/>
</dbReference>
<keyword evidence="3" id="KW-1185">Reference proteome</keyword>
<dbReference type="GO" id="GO:0000175">
    <property type="term" value="F:3'-5'-RNA exonuclease activity"/>
    <property type="evidence" value="ECO:0007669"/>
    <property type="project" value="TreeGrafter"/>
</dbReference>
<name>A0A8J3MYX8_9CHLR</name>
<evidence type="ECO:0000259" key="1">
    <source>
        <dbReference type="Pfam" id="PF03372"/>
    </source>
</evidence>
<dbReference type="Gene3D" id="3.60.10.10">
    <property type="entry name" value="Endonuclease/exonuclease/phosphatase"/>
    <property type="match status" value="1"/>
</dbReference>
<proteinExistence type="predicted"/>
<dbReference type="InterPro" id="IPR050410">
    <property type="entry name" value="CCR4/nocturin_mRNA_transcr"/>
</dbReference>
<dbReference type="PANTHER" id="PTHR12121:SF36">
    <property type="entry name" value="ENDONUCLEASE_EXONUCLEASE_PHOSPHATASE DOMAIN-CONTAINING PROTEIN"/>
    <property type="match status" value="1"/>
</dbReference>
<evidence type="ECO:0000313" key="2">
    <source>
        <dbReference type="EMBL" id="GHO92544.1"/>
    </source>
</evidence>
<dbReference type="AlphaFoldDB" id="A0A8J3MYX8"/>
<keyword evidence="2" id="KW-0540">Nuclease</keyword>
<dbReference type="InterPro" id="IPR005135">
    <property type="entry name" value="Endo/exonuclease/phosphatase"/>
</dbReference>
<gene>
    <name evidence="2" type="ORF">KSF_025920</name>
</gene>
<accession>A0A8J3MYX8</accession>
<dbReference type="InterPro" id="IPR036691">
    <property type="entry name" value="Endo/exonu/phosph_ase_sf"/>
</dbReference>
<dbReference type="EMBL" id="BNJK01000001">
    <property type="protein sequence ID" value="GHO92544.1"/>
    <property type="molecule type" value="Genomic_DNA"/>
</dbReference>
<comment type="caution">
    <text evidence="2">The sequence shown here is derived from an EMBL/GenBank/DDBJ whole genome shotgun (WGS) entry which is preliminary data.</text>
</comment>
<dbReference type="Proteomes" id="UP000597444">
    <property type="component" value="Unassembled WGS sequence"/>
</dbReference>
<sequence>MHEEISIFWSTQEQLASEKGAWFLSDLRVMSFNVRGAYFDDRENAWKRRATFNVETIQRSAPDLIGFQELQLAHLETYQHHLPGYEYWLGLRASSKVPPHEYVAIFWKAEKLILQEAGGFWLSKTPHIFATGWDAACVRVANWARLRMVENGRELLFLNTHLDHVGEEARLAGSQLIIQQLNAMQTYYNLPVIVNGDFNCAPGSPPYQLFREQGFVDTFAITNVNQMSYTFHDFGRLEFTGENYRGETQRIDWILLRDPSGSISTQSCAIVRNAQPPLYPSDHYPVVTTFTMR</sequence>
<organism evidence="2 3">
    <name type="scientific">Reticulibacter mediterranei</name>
    <dbReference type="NCBI Taxonomy" id="2778369"/>
    <lineage>
        <taxon>Bacteria</taxon>
        <taxon>Bacillati</taxon>
        <taxon>Chloroflexota</taxon>
        <taxon>Ktedonobacteria</taxon>
        <taxon>Ktedonobacterales</taxon>
        <taxon>Reticulibacteraceae</taxon>
        <taxon>Reticulibacter</taxon>
    </lineage>
</organism>
<dbReference type="PANTHER" id="PTHR12121">
    <property type="entry name" value="CARBON CATABOLITE REPRESSOR PROTEIN 4"/>
    <property type="match status" value="1"/>
</dbReference>
<dbReference type="CDD" id="cd09083">
    <property type="entry name" value="EEP-1"/>
    <property type="match status" value="1"/>
</dbReference>
<feature type="domain" description="Endonuclease/exonuclease/phosphatase" evidence="1">
    <location>
        <begin position="30"/>
        <end position="283"/>
    </location>
</feature>
<dbReference type="GO" id="GO:0004519">
    <property type="term" value="F:endonuclease activity"/>
    <property type="evidence" value="ECO:0007669"/>
    <property type="project" value="UniProtKB-KW"/>
</dbReference>
<reference evidence="2" key="1">
    <citation type="submission" date="2020-10" db="EMBL/GenBank/DDBJ databases">
        <title>Taxonomic study of unclassified bacteria belonging to the class Ktedonobacteria.</title>
        <authorList>
            <person name="Yabe S."/>
            <person name="Wang C.M."/>
            <person name="Zheng Y."/>
            <person name="Sakai Y."/>
            <person name="Cavaletti L."/>
            <person name="Monciardini P."/>
            <person name="Donadio S."/>
        </authorList>
    </citation>
    <scope>NUCLEOTIDE SEQUENCE</scope>
    <source>
        <strain evidence="2">ID150040</strain>
    </source>
</reference>
<keyword evidence="2" id="KW-0255">Endonuclease</keyword>
<keyword evidence="2" id="KW-0378">Hydrolase</keyword>